<dbReference type="InterPro" id="IPR021734">
    <property type="entry name" value="DUF3303"/>
</dbReference>
<evidence type="ECO:0000313" key="1">
    <source>
        <dbReference type="EMBL" id="TYK43753.1"/>
    </source>
</evidence>
<dbReference type="AlphaFoldDB" id="A0A5D3F6F0"/>
<keyword evidence="2" id="KW-1185">Reference proteome</keyword>
<reference evidence="1 2" key="1">
    <citation type="submission" date="2019-08" db="EMBL/GenBank/DDBJ databases">
        <title>Actinomadura sp. nov. CYP1-5 isolated from mountain soil.</title>
        <authorList>
            <person name="Songsumanus A."/>
            <person name="Kuncharoen N."/>
            <person name="Kudo T."/>
            <person name="Yuki M."/>
            <person name="Igarashi Y."/>
            <person name="Tanasupawat S."/>
        </authorList>
    </citation>
    <scope>NUCLEOTIDE SEQUENCE [LARGE SCALE GENOMIC DNA]</scope>
    <source>
        <strain evidence="1 2">CYP1-5</strain>
    </source>
</reference>
<gene>
    <name evidence="1" type="ORF">FXF68_37040</name>
</gene>
<organism evidence="1 2">
    <name type="scientific">Actinomadura decatromicini</name>
    <dbReference type="NCBI Taxonomy" id="2604572"/>
    <lineage>
        <taxon>Bacteria</taxon>
        <taxon>Bacillati</taxon>
        <taxon>Actinomycetota</taxon>
        <taxon>Actinomycetes</taxon>
        <taxon>Streptosporangiales</taxon>
        <taxon>Thermomonosporaceae</taxon>
        <taxon>Actinomadura</taxon>
    </lineage>
</organism>
<evidence type="ECO:0008006" key="3">
    <source>
        <dbReference type="Google" id="ProtNLM"/>
    </source>
</evidence>
<name>A0A5D3F6F0_9ACTN</name>
<sequence length="93" mass="10062">MLRAQMDTRVANDAIKTGRLSEVMASLMERLAPEAAYFGPSDGGRSCTLVFDMQDSSALPAIAEPLFQEFGAKIEIQPVMNREDLEKGLAALG</sequence>
<dbReference type="EMBL" id="VSRQ01000010">
    <property type="protein sequence ID" value="TYK43753.1"/>
    <property type="molecule type" value="Genomic_DNA"/>
</dbReference>
<comment type="caution">
    <text evidence="1">The sequence shown here is derived from an EMBL/GenBank/DDBJ whole genome shotgun (WGS) entry which is preliminary data.</text>
</comment>
<accession>A0A5D3F6F0</accession>
<protein>
    <recommendedName>
        <fullName evidence="3">DUF3303 domain-containing protein</fullName>
    </recommendedName>
</protein>
<evidence type="ECO:0000313" key="2">
    <source>
        <dbReference type="Proteomes" id="UP000323505"/>
    </source>
</evidence>
<dbReference type="Proteomes" id="UP000323505">
    <property type="component" value="Unassembled WGS sequence"/>
</dbReference>
<dbReference type="Pfam" id="PF11746">
    <property type="entry name" value="DUF3303"/>
    <property type="match status" value="1"/>
</dbReference>
<proteinExistence type="predicted"/>